<organism evidence="1">
    <name type="scientific">Ostreococcus mediterraneus</name>
    <dbReference type="NCBI Taxonomy" id="1486918"/>
    <lineage>
        <taxon>Eukaryota</taxon>
        <taxon>Viridiplantae</taxon>
        <taxon>Chlorophyta</taxon>
        <taxon>Mamiellophyceae</taxon>
        <taxon>Mamiellales</taxon>
        <taxon>Bathycoccaceae</taxon>
        <taxon>Ostreococcus</taxon>
    </lineage>
</organism>
<reference evidence="1" key="1">
    <citation type="submission" date="2021-01" db="EMBL/GenBank/DDBJ databases">
        <authorList>
            <person name="Corre E."/>
            <person name="Pelletier E."/>
            <person name="Niang G."/>
            <person name="Scheremetjew M."/>
            <person name="Finn R."/>
            <person name="Kale V."/>
            <person name="Holt S."/>
            <person name="Cochrane G."/>
            <person name="Meng A."/>
            <person name="Brown T."/>
            <person name="Cohen L."/>
        </authorList>
    </citation>
    <scope>NUCLEOTIDE SEQUENCE</scope>
    <source>
        <strain evidence="1">Clade-D-RCC2572</strain>
    </source>
</reference>
<name>A0A7S0PPH6_9CHLO</name>
<accession>A0A7S0PPH6</accession>
<dbReference type="AlphaFoldDB" id="A0A7S0PPH6"/>
<sequence length="184" mass="20454">MPPTPTRTGATGATRRGARCARRAARCATASPVADDAVIDAGAVLSRTTRRACVTFLGAMAANVVAADESRAEVVPEFLDETLEIIKYCRSIMRGETTDDATLDEFQTKRRAWFAKYQYKHGKSFYGYANTWNAQAKIGVQIAVNRENGEAYDADHTVYNREYLLKILDKAEEELNDMAKRNAF</sequence>
<gene>
    <name evidence="1" type="ORF">OMED0929_LOCUS4753</name>
</gene>
<protein>
    <submittedName>
        <fullName evidence="1">Uncharacterized protein</fullName>
    </submittedName>
</protein>
<evidence type="ECO:0000313" key="1">
    <source>
        <dbReference type="EMBL" id="CAD8584132.1"/>
    </source>
</evidence>
<proteinExistence type="predicted"/>
<dbReference type="EMBL" id="HBEW01005652">
    <property type="protein sequence ID" value="CAD8584132.1"/>
    <property type="molecule type" value="Transcribed_RNA"/>
</dbReference>